<dbReference type="EMBL" id="JRHC01000007">
    <property type="protein sequence ID" value="KJF42065.1"/>
    <property type="molecule type" value="Genomic_DNA"/>
</dbReference>
<protein>
    <submittedName>
        <fullName evidence="1">Uncharacterized protein</fullName>
    </submittedName>
</protein>
<sequence length="66" mass="7640">MFYKKSVIFKELKPKLPNTLNPTLAKIKTKIGPLFNVNTNIIKVLQQCRLNNMYVALQHTRTLPTI</sequence>
<evidence type="ECO:0000313" key="1">
    <source>
        <dbReference type="EMBL" id="KJF42065.1"/>
    </source>
</evidence>
<accession>A0A0D8J526</accession>
<evidence type="ECO:0000313" key="2">
    <source>
        <dbReference type="Proteomes" id="UP000032544"/>
    </source>
</evidence>
<dbReference type="Proteomes" id="UP000032544">
    <property type="component" value="Unassembled WGS sequence"/>
</dbReference>
<gene>
    <name evidence="1" type="ORF">LH29_22575</name>
</gene>
<dbReference type="AlphaFoldDB" id="A0A0D8J526"/>
<organism evidence="1 2">
    <name type="scientific">Draconibacterium sediminis</name>
    <dbReference type="NCBI Taxonomy" id="1544798"/>
    <lineage>
        <taxon>Bacteria</taxon>
        <taxon>Pseudomonadati</taxon>
        <taxon>Bacteroidota</taxon>
        <taxon>Bacteroidia</taxon>
        <taxon>Marinilabiliales</taxon>
        <taxon>Prolixibacteraceae</taxon>
        <taxon>Draconibacterium</taxon>
    </lineage>
</organism>
<name>A0A0D8J526_9BACT</name>
<reference evidence="1 2" key="1">
    <citation type="submission" date="2014-09" db="EMBL/GenBank/DDBJ databases">
        <title>Draft Genome Sequence of Draconibacterium sp. JN14CK-3.</title>
        <authorList>
            <person name="Dong C."/>
            <person name="Lai Q."/>
            <person name="Shao Z."/>
        </authorList>
    </citation>
    <scope>NUCLEOTIDE SEQUENCE [LARGE SCALE GENOMIC DNA]</scope>
    <source>
        <strain evidence="1 2">JN14CK-3</strain>
    </source>
</reference>
<proteinExistence type="predicted"/>
<keyword evidence="2" id="KW-1185">Reference proteome</keyword>
<comment type="caution">
    <text evidence="1">The sequence shown here is derived from an EMBL/GenBank/DDBJ whole genome shotgun (WGS) entry which is preliminary data.</text>
</comment>
<dbReference type="STRING" id="1544798.LH29_22575"/>